<dbReference type="AlphaFoldDB" id="A0A9W8DJY4"/>
<comment type="caution">
    <text evidence="2">The sequence shown here is derived from an EMBL/GenBank/DDBJ whole genome shotgun (WGS) entry which is preliminary data.</text>
</comment>
<reference evidence="2" key="1">
    <citation type="submission" date="2022-07" db="EMBL/GenBank/DDBJ databases">
        <title>Phylogenomic reconstructions and comparative analyses of Kickxellomycotina fungi.</title>
        <authorList>
            <person name="Reynolds N.K."/>
            <person name="Stajich J.E."/>
            <person name="Barry K."/>
            <person name="Grigoriev I.V."/>
            <person name="Crous P."/>
            <person name="Smith M.E."/>
        </authorList>
    </citation>
    <scope>NUCLEOTIDE SEQUENCE</scope>
    <source>
        <strain evidence="2">RSA 861</strain>
    </source>
</reference>
<dbReference type="EC" id="3.6.4.12" evidence="2"/>
<gene>
    <name evidence="2" type="primary">MCM8_1</name>
    <name evidence="2" type="ORF">IWQ60_009413</name>
</gene>
<protein>
    <submittedName>
        <fullName evidence="2">DNA replication licensing factor mcm8</fullName>
        <ecNumber evidence="2">3.6.4.12</ecNumber>
    </submittedName>
</protein>
<dbReference type="CDD" id="cd22247">
    <property type="entry name" value="MCM8_WHD"/>
    <property type="match status" value="1"/>
</dbReference>
<evidence type="ECO:0000313" key="3">
    <source>
        <dbReference type="Proteomes" id="UP001150569"/>
    </source>
</evidence>
<organism evidence="2 3">
    <name type="scientific">Tieghemiomyces parasiticus</name>
    <dbReference type="NCBI Taxonomy" id="78921"/>
    <lineage>
        <taxon>Eukaryota</taxon>
        <taxon>Fungi</taxon>
        <taxon>Fungi incertae sedis</taxon>
        <taxon>Zoopagomycota</taxon>
        <taxon>Kickxellomycotina</taxon>
        <taxon>Dimargaritomycetes</taxon>
        <taxon>Dimargaritales</taxon>
        <taxon>Dimargaritaceae</taxon>
        <taxon>Tieghemiomyces</taxon>
    </lineage>
</organism>
<feature type="non-terminal residue" evidence="2">
    <location>
        <position position="95"/>
    </location>
</feature>
<dbReference type="Pfam" id="PF25051">
    <property type="entry name" value="WHD_MCM8"/>
    <property type="match status" value="1"/>
</dbReference>
<keyword evidence="2" id="KW-0378">Hydrolase</keyword>
<dbReference type="GO" id="GO:0003678">
    <property type="term" value="F:DNA helicase activity"/>
    <property type="evidence" value="ECO:0007669"/>
    <property type="project" value="UniProtKB-EC"/>
</dbReference>
<proteinExistence type="predicted"/>
<evidence type="ECO:0000313" key="2">
    <source>
        <dbReference type="EMBL" id="KAJ1912991.1"/>
    </source>
</evidence>
<keyword evidence="3" id="KW-1185">Reference proteome</keyword>
<dbReference type="EMBL" id="JANBPT010000784">
    <property type="protein sequence ID" value="KAJ1912991.1"/>
    <property type="molecule type" value="Genomic_DNA"/>
</dbReference>
<sequence length="95" mass="11025">LFEAFEDDVGNMDFARSEMGVGMSQRSEPKRFVAHLQKVADETYNDTFTLQQLRQEAQRINLNCKDFQDFVDALNNQNYLLKKGPKSYRLTTANL</sequence>
<name>A0A9W8DJY4_9FUNG</name>
<feature type="domain" description="MCM8/REC winged helix" evidence="1">
    <location>
        <begin position="13"/>
        <end position="92"/>
    </location>
</feature>
<dbReference type="OrthoDB" id="7462577at2759"/>
<evidence type="ECO:0000259" key="1">
    <source>
        <dbReference type="Pfam" id="PF25051"/>
    </source>
</evidence>
<dbReference type="InterPro" id="IPR056875">
    <property type="entry name" value="MCM8/REC_WHD"/>
</dbReference>
<accession>A0A9W8DJY4</accession>
<dbReference type="GO" id="GO:0016787">
    <property type="term" value="F:hydrolase activity"/>
    <property type="evidence" value="ECO:0007669"/>
    <property type="project" value="UniProtKB-KW"/>
</dbReference>
<dbReference type="Proteomes" id="UP001150569">
    <property type="component" value="Unassembled WGS sequence"/>
</dbReference>